<dbReference type="Proteomes" id="UP000198790">
    <property type="component" value="Unassembled WGS sequence"/>
</dbReference>
<dbReference type="RefSeq" id="WP_092897285.1">
    <property type="nucleotide sequence ID" value="NZ_FOKK01000007.1"/>
</dbReference>
<proteinExistence type="predicted"/>
<dbReference type="EMBL" id="FOKK01000007">
    <property type="protein sequence ID" value="SFB31596.1"/>
    <property type="molecule type" value="Genomic_DNA"/>
</dbReference>
<name>A0A1I1A2R4_9BACT</name>
<dbReference type="AlphaFoldDB" id="A0A1I1A2R4"/>
<sequence length="193" mass="22766">MSNIHSDNFCPTNREDWRKWLEQNHISKESIWLIYYKSSSENFNLSWTDAVEEALCFGWIDSVRKSIDEERFIQFFSKRKKNSTWSKINKQKIELLIEKNLMSKAGLDCIAIAKQNGSWIILDTVEALIIPDDLKAEFIKHPGAKEYFESLSKSRQKIQLSWIVLAKRAETRQKRIVEIAENAQQKLLPKQFR</sequence>
<keyword evidence="2" id="KW-1185">Reference proteome</keyword>
<evidence type="ECO:0000313" key="1">
    <source>
        <dbReference type="EMBL" id="SFB31596.1"/>
    </source>
</evidence>
<dbReference type="OrthoDB" id="9796999at2"/>
<dbReference type="STRING" id="237018.SAMN04489723_10797"/>
<reference evidence="1 2" key="1">
    <citation type="submission" date="2016-10" db="EMBL/GenBank/DDBJ databases">
        <authorList>
            <person name="de Groot N.N."/>
        </authorList>
    </citation>
    <scope>NUCLEOTIDE SEQUENCE [LARGE SCALE GENOMIC DNA]</scope>
    <source>
        <strain evidence="1 2">DSM 23399</strain>
    </source>
</reference>
<gene>
    <name evidence="1" type="ORF">SAMN04489723_10797</name>
</gene>
<evidence type="ECO:0000313" key="2">
    <source>
        <dbReference type="Proteomes" id="UP000198790"/>
    </source>
</evidence>
<dbReference type="Pfam" id="PF13376">
    <property type="entry name" value="OmdA"/>
    <property type="match status" value="1"/>
</dbReference>
<accession>A0A1I1A2R4</accession>
<protein>
    <submittedName>
        <fullName evidence="1">Uncharacterized conserved protein YdeI, YjbR/CyaY-like superfamily, DUF1801 family</fullName>
    </submittedName>
</protein>
<organism evidence="1 2">
    <name type="scientific">Algoriphagus aquimarinus</name>
    <dbReference type="NCBI Taxonomy" id="237018"/>
    <lineage>
        <taxon>Bacteria</taxon>
        <taxon>Pseudomonadati</taxon>
        <taxon>Bacteroidota</taxon>
        <taxon>Cytophagia</taxon>
        <taxon>Cytophagales</taxon>
        <taxon>Cyclobacteriaceae</taxon>
        <taxon>Algoriphagus</taxon>
    </lineage>
</organism>